<dbReference type="PANTHER" id="PTHR46880">
    <property type="entry name" value="RAS-ASSOCIATING DOMAIN-CONTAINING PROTEIN"/>
    <property type="match status" value="1"/>
</dbReference>
<dbReference type="PANTHER" id="PTHR46880:SF8">
    <property type="entry name" value="E3 SUMO-PROTEIN LIGASE KIAA1586"/>
    <property type="match status" value="1"/>
</dbReference>
<name>A0AAV0WQN1_9HEMI</name>
<gene>
    <name evidence="1" type="ORF">MEUPH1_LOCUS13593</name>
</gene>
<dbReference type="EMBL" id="CARXXK010000002">
    <property type="protein sequence ID" value="CAI6358033.1"/>
    <property type="molecule type" value="Genomic_DNA"/>
</dbReference>
<reference evidence="1 2" key="1">
    <citation type="submission" date="2023-01" db="EMBL/GenBank/DDBJ databases">
        <authorList>
            <person name="Whitehead M."/>
        </authorList>
    </citation>
    <scope>NUCLEOTIDE SEQUENCE [LARGE SCALE GENOMIC DNA]</scope>
</reference>
<protein>
    <recommendedName>
        <fullName evidence="3">HAT C-terminal dimerisation domain-containing protein</fullName>
    </recommendedName>
</protein>
<comment type="caution">
    <text evidence="1">The sequence shown here is derived from an EMBL/GenBank/DDBJ whole genome shotgun (WGS) entry which is preliminary data.</text>
</comment>
<dbReference type="Proteomes" id="UP001160148">
    <property type="component" value="Unassembled WGS sequence"/>
</dbReference>
<sequence>MKVLTWPSSVENIRFGEDEIKIFTKRFILNTDNTIQDFRKYINNKIIVEELKELNILINTLLVSTAECQRGFRKMNLICSDIRPRLSVTNISSIMFINIIGPPVAIWNPTNYVRSWLIKHRSTNDNTKLNQEKASLWKIL</sequence>
<evidence type="ECO:0000313" key="1">
    <source>
        <dbReference type="EMBL" id="CAI6358033.1"/>
    </source>
</evidence>
<keyword evidence="2" id="KW-1185">Reference proteome</keyword>
<evidence type="ECO:0000313" key="2">
    <source>
        <dbReference type="Proteomes" id="UP001160148"/>
    </source>
</evidence>
<proteinExistence type="predicted"/>
<dbReference type="AlphaFoldDB" id="A0AAV0WQN1"/>
<evidence type="ECO:0008006" key="3">
    <source>
        <dbReference type="Google" id="ProtNLM"/>
    </source>
</evidence>
<organism evidence="1 2">
    <name type="scientific">Macrosiphum euphorbiae</name>
    <name type="common">potato aphid</name>
    <dbReference type="NCBI Taxonomy" id="13131"/>
    <lineage>
        <taxon>Eukaryota</taxon>
        <taxon>Metazoa</taxon>
        <taxon>Ecdysozoa</taxon>
        <taxon>Arthropoda</taxon>
        <taxon>Hexapoda</taxon>
        <taxon>Insecta</taxon>
        <taxon>Pterygota</taxon>
        <taxon>Neoptera</taxon>
        <taxon>Paraneoptera</taxon>
        <taxon>Hemiptera</taxon>
        <taxon>Sternorrhyncha</taxon>
        <taxon>Aphidomorpha</taxon>
        <taxon>Aphidoidea</taxon>
        <taxon>Aphididae</taxon>
        <taxon>Macrosiphini</taxon>
        <taxon>Macrosiphum</taxon>
    </lineage>
</organism>
<accession>A0AAV0WQN1</accession>